<evidence type="ECO:0000259" key="5">
    <source>
        <dbReference type="PROSITE" id="PS50949"/>
    </source>
</evidence>
<keyword evidence="3" id="KW-0804">Transcription</keyword>
<dbReference type="STRING" id="1210063.GCA_001612665_01373"/>
<dbReference type="OrthoDB" id="3864082at2"/>
<keyword evidence="2" id="KW-0238">DNA-binding</keyword>
<evidence type="ECO:0000313" key="7">
    <source>
        <dbReference type="Proteomes" id="UP000294856"/>
    </source>
</evidence>
<proteinExistence type="predicted"/>
<dbReference type="InterPro" id="IPR036390">
    <property type="entry name" value="WH_DNA-bd_sf"/>
</dbReference>
<dbReference type="Pfam" id="PF00392">
    <property type="entry name" value="GntR"/>
    <property type="match status" value="1"/>
</dbReference>
<keyword evidence="7" id="KW-1185">Reference proteome</keyword>
<name>A0A4R1FV95_9NOCA</name>
<dbReference type="PROSITE" id="PS50949">
    <property type="entry name" value="HTH_GNTR"/>
    <property type="match status" value="1"/>
</dbReference>
<dbReference type="InterPro" id="IPR011711">
    <property type="entry name" value="GntR_C"/>
</dbReference>
<dbReference type="Gene3D" id="1.10.10.10">
    <property type="entry name" value="Winged helix-like DNA-binding domain superfamily/Winged helix DNA-binding domain"/>
    <property type="match status" value="1"/>
</dbReference>
<feature type="region of interest" description="Disordered" evidence="4">
    <location>
        <begin position="1"/>
        <end position="21"/>
    </location>
</feature>
<evidence type="ECO:0000256" key="3">
    <source>
        <dbReference type="ARBA" id="ARBA00023163"/>
    </source>
</evidence>
<dbReference type="PANTHER" id="PTHR43537">
    <property type="entry name" value="TRANSCRIPTIONAL REGULATOR, GNTR FAMILY"/>
    <property type="match status" value="1"/>
</dbReference>
<dbReference type="RefSeq" id="WP_067447104.1">
    <property type="nucleotide sequence ID" value="NZ_SMFR01000002.1"/>
</dbReference>
<protein>
    <submittedName>
        <fullName evidence="6">GntR family transcriptional regulator</fullName>
    </submittedName>
</protein>
<keyword evidence="1" id="KW-0805">Transcription regulation</keyword>
<dbReference type="InterPro" id="IPR036388">
    <property type="entry name" value="WH-like_DNA-bd_sf"/>
</dbReference>
<comment type="caution">
    <text evidence="6">The sequence shown here is derived from an EMBL/GenBank/DDBJ whole genome shotgun (WGS) entry which is preliminary data.</text>
</comment>
<sequence>MATTPEEGSNGRPRRRRSQLSDDVARDLRAWIMSGKLRPGAAVHLEETATELDVSITPVRDALLTLCGEGFVEPGHRRGFVVTQLSREDVLDIFWLQSRVAVELAQRAAGHLTPPGIDALQRHIDRLRTAVTARDVDAIANAEFAFHRELNHLARASKLAWFSLKMSWYAPQRMYSTDHTWGEFAVASHERLLAALREADMTQIAVETQVLFADAAQRLLAHLEHVGVWDESEESAADTLADSSS</sequence>
<evidence type="ECO:0000313" key="6">
    <source>
        <dbReference type="EMBL" id="TCJ97669.1"/>
    </source>
</evidence>
<evidence type="ECO:0000256" key="1">
    <source>
        <dbReference type="ARBA" id="ARBA00023015"/>
    </source>
</evidence>
<dbReference type="PANTHER" id="PTHR43537:SF24">
    <property type="entry name" value="GLUCONATE OPERON TRANSCRIPTIONAL REPRESSOR"/>
    <property type="match status" value="1"/>
</dbReference>
<gene>
    <name evidence="6" type="ORF">DFR71_3716</name>
</gene>
<dbReference type="Pfam" id="PF07729">
    <property type="entry name" value="FCD"/>
    <property type="match status" value="1"/>
</dbReference>
<accession>A0A4R1FV95</accession>
<evidence type="ECO:0000256" key="2">
    <source>
        <dbReference type="ARBA" id="ARBA00023125"/>
    </source>
</evidence>
<dbReference type="AlphaFoldDB" id="A0A4R1FV95"/>
<dbReference type="SUPFAM" id="SSF46785">
    <property type="entry name" value="Winged helix' DNA-binding domain"/>
    <property type="match status" value="1"/>
</dbReference>
<dbReference type="GO" id="GO:0003677">
    <property type="term" value="F:DNA binding"/>
    <property type="evidence" value="ECO:0007669"/>
    <property type="project" value="UniProtKB-KW"/>
</dbReference>
<dbReference type="Gene3D" id="1.20.120.530">
    <property type="entry name" value="GntR ligand-binding domain-like"/>
    <property type="match status" value="1"/>
</dbReference>
<organism evidence="6 7">
    <name type="scientific">Nocardia alba</name>
    <dbReference type="NCBI Taxonomy" id="225051"/>
    <lineage>
        <taxon>Bacteria</taxon>
        <taxon>Bacillati</taxon>
        <taxon>Actinomycetota</taxon>
        <taxon>Actinomycetes</taxon>
        <taxon>Mycobacteriales</taxon>
        <taxon>Nocardiaceae</taxon>
        <taxon>Nocardia</taxon>
    </lineage>
</organism>
<dbReference type="InterPro" id="IPR008920">
    <property type="entry name" value="TF_FadR/GntR_C"/>
</dbReference>
<feature type="domain" description="HTH gntR-type" evidence="5">
    <location>
        <begin position="18"/>
        <end position="85"/>
    </location>
</feature>
<reference evidence="6 7" key="1">
    <citation type="submission" date="2019-03" db="EMBL/GenBank/DDBJ databases">
        <title>Genomic Encyclopedia of Type Strains, Phase IV (KMG-IV): sequencing the most valuable type-strain genomes for metagenomic binning, comparative biology and taxonomic classification.</title>
        <authorList>
            <person name="Goeker M."/>
        </authorList>
    </citation>
    <scope>NUCLEOTIDE SEQUENCE [LARGE SCALE GENOMIC DNA]</scope>
    <source>
        <strain evidence="6 7">DSM 44684</strain>
    </source>
</reference>
<dbReference type="EMBL" id="SMFR01000002">
    <property type="protein sequence ID" value="TCJ97669.1"/>
    <property type="molecule type" value="Genomic_DNA"/>
</dbReference>
<dbReference type="GO" id="GO:0003700">
    <property type="term" value="F:DNA-binding transcription factor activity"/>
    <property type="evidence" value="ECO:0007669"/>
    <property type="project" value="InterPro"/>
</dbReference>
<dbReference type="SMART" id="SM00345">
    <property type="entry name" value="HTH_GNTR"/>
    <property type="match status" value="1"/>
</dbReference>
<dbReference type="InterPro" id="IPR000524">
    <property type="entry name" value="Tscrpt_reg_HTH_GntR"/>
</dbReference>
<dbReference type="Proteomes" id="UP000294856">
    <property type="component" value="Unassembled WGS sequence"/>
</dbReference>
<dbReference type="SUPFAM" id="SSF48008">
    <property type="entry name" value="GntR ligand-binding domain-like"/>
    <property type="match status" value="1"/>
</dbReference>
<evidence type="ECO:0000256" key="4">
    <source>
        <dbReference type="SAM" id="MobiDB-lite"/>
    </source>
</evidence>